<dbReference type="InterPro" id="IPR036388">
    <property type="entry name" value="WH-like_DNA-bd_sf"/>
</dbReference>
<dbReference type="OrthoDB" id="9775392at2"/>
<dbReference type="PANTHER" id="PTHR30346">
    <property type="entry name" value="TRANSCRIPTIONAL DUAL REGULATOR HCAR-RELATED"/>
    <property type="match status" value="1"/>
</dbReference>
<evidence type="ECO:0000256" key="2">
    <source>
        <dbReference type="ARBA" id="ARBA00023015"/>
    </source>
</evidence>
<dbReference type="CDD" id="cd08411">
    <property type="entry name" value="PBP2_OxyR"/>
    <property type="match status" value="1"/>
</dbReference>
<accession>A0A1X7APY4</accession>
<evidence type="ECO:0000313" key="7">
    <source>
        <dbReference type="EMBL" id="SMA50305.1"/>
    </source>
</evidence>
<sequence length="307" mass="34124">MTLTELKYIVALAQECHFGKAAERCFVSQPTLSVGVKKLEDELGVAIFERSKSAVRVTPLGHKVIEQAQKVLEEASGIKAIASEGKDQLSTPLRIGTIYTIGPYLLPHMIPQLRNIAPEMPLYVEENFTHVLRQRLRIGELDAIIIALPFTEADVVTKPLYDEDFRVLMPGNHPWTKREQIPVNDLASTDLLLLGEGHCFRDQVLEACPALSKKESNKEQIHQTTIEATSLETMRHMVASGMGVTVLPQSAIGSDNHYSKDLLATRPFEQPAPGRTVALAWRASFPRLKAIDALEKAIRQCPLTPFK</sequence>
<dbReference type="Proteomes" id="UP000196573">
    <property type="component" value="Unassembled WGS sequence"/>
</dbReference>
<dbReference type="Pfam" id="PF03466">
    <property type="entry name" value="LysR_substrate"/>
    <property type="match status" value="1"/>
</dbReference>
<dbReference type="AlphaFoldDB" id="A0A1X7APY4"/>
<name>A0A1X7APY4_9GAMM</name>
<dbReference type="InterPro" id="IPR036390">
    <property type="entry name" value="WH_DNA-bd_sf"/>
</dbReference>
<evidence type="ECO:0000259" key="6">
    <source>
        <dbReference type="PROSITE" id="PS50931"/>
    </source>
</evidence>
<dbReference type="EMBL" id="FWPT01000011">
    <property type="protein sequence ID" value="SMA50305.1"/>
    <property type="molecule type" value="Genomic_DNA"/>
</dbReference>
<dbReference type="FunFam" id="1.10.10.10:FF:000001">
    <property type="entry name" value="LysR family transcriptional regulator"/>
    <property type="match status" value="1"/>
</dbReference>
<evidence type="ECO:0000313" key="8">
    <source>
        <dbReference type="Proteomes" id="UP000196573"/>
    </source>
</evidence>
<dbReference type="GO" id="GO:0003677">
    <property type="term" value="F:DNA binding"/>
    <property type="evidence" value="ECO:0007669"/>
    <property type="project" value="UniProtKB-KW"/>
</dbReference>
<feature type="domain" description="HTH lysR-type" evidence="6">
    <location>
        <begin position="1"/>
        <end position="58"/>
    </location>
</feature>
<evidence type="ECO:0000256" key="3">
    <source>
        <dbReference type="ARBA" id="ARBA00023125"/>
    </source>
</evidence>
<dbReference type="Gene3D" id="1.10.10.10">
    <property type="entry name" value="Winged helix-like DNA-binding domain superfamily/Winged helix DNA-binding domain"/>
    <property type="match status" value="1"/>
</dbReference>
<reference evidence="7 8" key="1">
    <citation type="submission" date="2017-03" db="EMBL/GenBank/DDBJ databases">
        <authorList>
            <person name="Afonso C.L."/>
            <person name="Miller P.J."/>
            <person name="Scott M.A."/>
            <person name="Spackman E."/>
            <person name="Goraichik I."/>
            <person name="Dimitrov K.M."/>
            <person name="Suarez D.L."/>
            <person name="Swayne D.E."/>
        </authorList>
    </citation>
    <scope>NUCLEOTIDE SEQUENCE [LARGE SCALE GENOMIC DNA]</scope>
    <source>
        <strain evidence="7">SB41UT1</strain>
    </source>
</reference>
<proteinExistence type="inferred from homology"/>
<keyword evidence="5" id="KW-0804">Transcription</keyword>
<dbReference type="SUPFAM" id="SSF53850">
    <property type="entry name" value="Periplasmic binding protein-like II"/>
    <property type="match status" value="1"/>
</dbReference>
<dbReference type="PROSITE" id="PS50931">
    <property type="entry name" value="HTH_LYSR"/>
    <property type="match status" value="1"/>
</dbReference>
<dbReference type="PANTHER" id="PTHR30346:SF26">
    <property type="entry name" value="HYDROGEN PEROXIDE-INDUCIBLE GENES ACTIVATOR"/>
    <property type="match status" value="1"/>
</dbReference>
<dbReference type="InterPro" id="IPR000847">
    <property type="entry name" value="LysR_HTH_N"/>
</dbReference>
<dbReference type="Gene3D" id="3.40.190.10">
    <property type="entry name" value="Periplasmic binding protein-like II"/>
    <property type="match status" value="2"/>
</dbReference>
<comment type="similarity">
    <text evidence="1">Belongs to the LysR transcriptional regulatory family.</text>
</comment>
<keyword evidence="3" id="KW-0238">DNA-binding</keyword>
<keyword evidence="8" id="KW-1185">Reference proteome</keyword>
<gene>
    <name evidence="7" type="primary">oxyR_3</name>
    <name evidence="7" type="ORF">EHSB41UT_04099</name>
</gene>
<dbReference type="RefSeq" id="WP_087112738.1">
    <property type="nucleotide sequence ID" value="NZ_CBCSCN010000013.1"/>
</dbReference>
<dbReference type="GO" id="GO:0032993">
    <property type="term" value="C:protein-DNA complex"/>
    <property type="evidence" value="ECO:0007669"/>
    <property type="project" value="TreeGrafter"/>
</dbReference>
<protein>
    <submittedName>
        <fullName evidence="7">Hydrogen peroxide-inducible genes activator</fullName>
    </submittedName>
</protein>
<dbReference type="Pfam" id="PF00126">
    <property type="entry name" value="HTH_1"/>
    <property type="match status" value="1"/>
</dbReference>
<evidence type="ECO:0000256" key="1">
    <source>
        <dbReference type="ARBA" id="ARBA00009437"/>
    </source>
</evidence>
<keyword evidence="2" id="KW-0805">Transcription regulation</keyword>
<evidence type="ECO:0000256" key="5">
    <source>
        <dbReference type="ARBA" id="ARBA00023163"/>
    </source>
</evidence>
<dbReference type="GO" id="GO:0003700">
    <property type="term" value="F:DNA-binding transcription factor activity"/>
    <property type="evidence" value="ECO:0007669"/>
    <property type="project" value="InterPro"/>
</dbReference>
<keyword evidence="4" id="KW-0010">Activator</keyword>
<dbReference type="PRINTS" id="PR00039">
    <property type="entry name" value="HTHLYSR"/>
</dbReference>
<dbReference type="SUPFAM" id="SSF46785">
    <property type="entry name" value="Winged helix' DNA-binding domain"/>
    <property type="match status" value="1"/>
</dbReference>
<dbReference type="InterPro" id="IPR005119">
    <property type="entry name" value="LysR_subst-bd"/>
</dbReference>
<organism evidence="7 8">
    <name type="scientific">Parendozoicomonas haliclonae</name>
    <dbReference type="NCBI Taxonomy" id="1960125"/>
    <lineage>
        <taxon>Bacteria</taxon>
        <taxon>Pseudomonadati</taxon>
        <taxon>Pseudomonadota</taxon>
        <taxon>Gammaproteobacteria</taxon>
        <taxon>Oceanospirillales</taxon>
        <taxon>Endozoicomonadaceae</taxon>
        <taxon>Parendozoicomonas</taxon>
    </lineage>
</organism>
<evidence type="ECO:0000256" key="4">
    <source>
        <dbReference type="ARBA" id="ARBA00023159"/>
    </source>
</evidence>